<dbReference type="GO" id="GO:0051539">
    <property type="term" value="F:4 iron, 4 sulfur cluster binding"/>
    <property type="evidence" value="ECO:0007669"/>
    <property type="project" value="UniProtKB-UniRule"/>
</dbReference>
<dbReference type="PROSITE" id="PS51379">
    <property type="entry name" value="4FE4S_FER_2"/>
    <property type="match status" value="2"/>
</dbReference>
<dbReference type="EC" id="1.1.99.14" evidence="6"/>
<dbReference type="InterPro" id="IPR004017">
    <property type="entry name" value="Cys_rich_dom"/>
</dbReference>
<feature type="domain" description="4Fe-4S ferredoxin-type" evidence="7">
    <location>
        <begin position="62"/>
        <end position="93"/>
    </location>
</feature>
<dbReference type="GO" id="GO:0019154">
    <property type="term" value="F:glycolate dehydrogenase activity"/>
    <property type="evidence" value="ECO:0007669"/>
    <property type="project" value="UniProtKB-EC"/>
</dbReference>
<evidence type="ECO:0000256" key="3">
    <source>
        <dbReference type="ARBA" id="ARBA00022737"/>
    </source>
</evidence>
<comment type="catalytic activity">
    <reaction evidence="6">
        <text>glycolate + A = glyoxylate + AH2</text>
        <dbReference type="Rhea" id="RHEA:21264"/>
        <dbReference type="ChEBI" id="CHEBI:13193"/>
        <dbReference type="ChEBI" id="CHEBI:17499"/>
        <dbReference type="ChEBI" id="CHEBI:29805"/>
        <dbReference type="ChEBI" id="CHEBI:36655"/>
        <dbReference type="EC" id="1.1.99.14"/>
    </reaction>
</comment>
<evidence type="ECO:0000259" key="7">
    <source>
        <dbReference type="PROSITE" id="PS51379"/>
    </source>
</evidence>
<keyword evidence="2 6" id="KW-0479">Metal-binding</keyword>
<keyword evidence="4 6" id="KW-0408">Iron</keyword>
<dbReference type="PIRSF" id="PIRSF000139">
    <property type="entry name" value="Glc_ox_4Fe-4S"/>
    <property type="match status" value="1"/>
</dbReference>
<keyword evidence="6" id="KW-0249">Electron transport</keyword>
<dbReference type="Proteomes" id="UP000199556">
    <property type="component" value="Unassembled WGS sequence"/>
</dbReference>
<keyword evidence="1 6" id="KW-0004">4Fe-4S</keyword>
<comment type="catalytic activity">
    <reaction evidence="6">
        <text>(R)-lactate + A = pyruvate + AH2</text>
        <dbReference type="Rhea" id="RHEA:15089"/>
        <dbReference type="ChEBI" id="CHEBI:13193"/>
        <dbReference type="ChEBI" id="CHEBI:15361"/>
        <dbReference type="ChEBI" id="CHEBI:16004"/>
        <dbReference type="ChEBI" id="CHEBI:17499"/>
    </reaction>
</comment>
<evidence type="ECO:0000313" key="9">
    <source>
        <dbReference type="Proteomes" id="UP000199556"/>
    </source>
</evidence>
<evidence type="ECO:0000256" key="5">
    <source>
        <dbReference type="ARBA" id="ARBA00023014"/>
    </source>
</evidence>
<evidence type="ECO:0000256" key="1">
    <source>
        <dbReference type="ARBA" id="ARBA00022485"/>
    </source>
</evidence>
<gene>
    <name evidence="8" type="ORF">SAMN05421721_11254</name>
</gene>
<dbReference type="EMBL" id="FOUO01000012">
    <property type="protein sequence ID" value="SFM59098.1"/>
    <property type="molecule type" value="Genomic_DNA"/>
</dbReference>
<dbReference type="PANTHER" id="PTHR32479">
    <property type="entry name" value="GLYCOLATE OXIDASE IRON-SULFUR SUBUNIT"/>
    <property type="match status" value="1"/>
</dbReference>
<dbReference type="InterPro" id="IPR017896">
    <property type="entry name" value="4Fe4S_Fe-S-bd"/>
</dbReference>
<accession>A0A1I4S3L7</accession>
<dbReference type="Pfam" id="PF02754">
    <property type="entry name" value="CCG"/>
    <property type="match status" value="2"/>
</dbReference>
<dbReference type="InterPro" id="IPR009051">
    <property type="entry name" value="Helical_ferredxn"/>
</dbReference>
<evidence type="ECO:0000256" key="6">
    <source>
        <dbReference type="PIRNR" id="PIRNR000139"/>
    </source>
</evidence>
<keyword evidence="3" id="KW-0677">Repeat</keyword>
<dbReference type="Pfam" id="PF13183">
    <property type="entry name" value="Fer4_8"/>
    <property type="match status" value="1"/>
</dbReference>
<dbReference type="STRING" id="195064.SAMN05421721_11254"/>
<comment type="cofactor">
    <cofactor evidence="6">
        <name>[4Fe-4S] cluster</name>
        <dbReference type="ChEBI" id="CHEBI:49883"/>
    </cofactor>
    <text evidence="6">Binds 2 [4Fe-4S] clusters.</text>
</comment>
<keyword evidence="9" id="KW-1185">Reference proteome</keyword>
<reference evidence="8 9" key="1">
    <citation type="submission" date="2016-10" db="EMBL/GenBank/DDBJ databases">
        <authorList>
            <person name="de Groot N.N."/>
        </authorList>
    </citation>
    <scope>NUCLEOTIDE SEQUENCE [LARGE SCALE GENOMIC DNA]</scope>
    <source>
        <strain evidence="8 9">DSM 4180</strain>
    </source>
</reference>
<dbReference type="PANTHER" id="PTHR32479:SF17">
    <property type="entry name" value="GLYCOLATE OXIDASE IRON-SULFUR SUBUNIT"/>
    <property type="match status" value="1"/>
</dbReference>
<keyword evidence="6" id="KW-0813">Transport</keyword>
<organism evidence="8 9">
    <name type="scientific">Ectothiorhodospira mobilis</name>
    <dbReference type="NCBI Taxonomy" id="195064"/>
    <lineage>
        <taxon>Bacteria</taxon>
        <taxon>Pseudomonadati</taxon>
        <taxon>Pseudomonadota</taxon>
        <taxon>Gammaproteobacteria</taxon>
        <taxon>Chromatiales</taxon>
        <taxon>Ectothiorhodospiraceae</taxon>
        <taxon>Ectothiorhodospira</taxon>
    </lineage>
</organism>
<keyword evidence="5 6" id="KW-0411">Iron-sulfur</keyword>
<dbReference type="RefSeq" id="WP_090486251.1">
    <property type="nucleotide sequence ID" value="NZ_FOUO01000012.1"/>
</dbReference>
<sequence>MKPCPESPDPRAVLQDTDLCVKCGLCLPHCPTYRATRDEGDSPRGRITLMQGLMAGQLEDDAVVRRHLDGCLSCGACTAVCPSRVPFGRLMDAARAVLTPPRSHGRISGHLLRHAGTRRAAAGVLRVAQRTGMMQVAGVLGSSRRPGLARDARLLPRLGPAPPRPGGRAGAAGQGAAAARTVALFTGCTGESLDAAAVRAALAVLQRLGWRVTVPREQVCCGALDQHAGRPGAAADLARRNRRAFAASEGPILSLNSGCRAHLRDYAACDDQGADIAARVTGLCTLLQGVDLGPLRLQDDPLRVAMHTPCTLRHVLGEHDALEALLRRLPGVEVLPLPENELCCGSAGTHMLENPAMADRLLAPKLEAVEALAPDVLVTANVGCAVHFAAGLKARRSKVPVLGPAELLAQRMGVQSFPIQR</sequence>
<dbReference type="OrthoDB" id="9765258at2"/>
<dbReference type="SUPFAM" id="SSF46548">
    <property type="entry name" value="alpha-helical ferredoxin"/>
    <property type="match status" value="1"/>
</dbReference>
<dbReference type="Gene3D" id="1.10.1060.10">
    <property type="entry name" value="Alpha-helical ferredoxin"/>
    <property type="match status" value="1"/>
</dbReference>
<dbReference type="InterPro" id="IPR017900">
    <property type="entry name" value="4Fe4S_Fe_S_CS"/>
</dbReference>
<feature type="domain" description="4Fe-4S ferredoxin-type" evidence="7">
    <location>
        <begin position="10"/>
        <end position="41"/>
    </location>
</feature>
<name>A0A1I4S3L7_ECTMO</name>
<evidence type="ECO:0000256" key="4">
    <source>
        <dbReference type="ARBA" id="ARBA00023004"/>
    </source>
</evidence>
<protein>
    <recommendedName>
        <fullName evidence="6">Glycolate oxidase iron-sulfur subunit</fullName>
        <ecNumber evidence="6">1.1.99.14</ecNumber>
    </recommendedName>
</protein>
<proteinExistence type="predicted"/>
<evidence type="ECO:0000256" key="2">
    <source>
        <dbReference type="ARBA" id="ARBA00022723"/>
    </source>
</evidence>
<dbReference type="InterPro" id="IPR012257">
    <property type="entry name" value="Glc_ox_4Fe-4S"/>
</dbReference>
<dbReference type="PROSITE" id="PS00198">
    <property type="entry name" value="4FE4S_FER_1"/>
    <property type="match status" value="2"/>
</dbReference>
<dbReference type="GO" id="GO:0046872">
    <property type="term" value="F:metal ion binding"/>
    <property type="evidence" value="ECO:0007669"/>
    <property type="project" value="UniProtKB-UniRule"/>
</dbReference>
<dbReference type="AlphaFoldDB" id="A0A1I4S3L7"/>
<evidence type="ECO:0000313" key="8">
    <source>
        <dbReference type="EMBL" id="SFM59098.1"/>
    </source>
</evidence>
<comment type="function">
    <text evidence="6">Component of a complex that catalyzes the oxidation of glycolate to glyoxylate.</text>
</comment>